<dbReference type="OrthoDB" id="2287188at2759"/>
<proteinExistence type="predicted"/>
<dbReference type="Proteomes" id="UP000242188">
    <property type="component" value="Unassembled WGS sequence"/>
</dbReference>
<evidence type="ECO:0000313" key="5">
    <source>
        <dbReference type="Proteomes" id="UP000242188"/>
    </source>
</evidence>
<gene>
    <name evidence="4" type="ORF">KP79_PYT13516</name>
</gene>
<protein>
    <submittedName>
        <fullName evidence="4">Fanconi anemia group A protein</fullName>
    </submittedName>
</protein>
<dbReference type="InterPro" id="IPR031729">
    <property type="entry name" value="Fanconi_A_N"/>
</dbReference>
<dbReference type="Pfam" id="PF15865">
    <property type="entry name" value="Fanconi_A_N"/>
    <property type="match status" value="1"/>
</dbReference>
<organism evidence="4 5">
    <name type="scientific">Mizuhopecten yessoensis</name>
    <name type="common">Japanese scallop</name>
    <name type="synonym">Patinopecten yessoensis</name>
    <dbReference type="NCBI Taxonomy" id="6573"/>
    <lineage>
        <taxon>Eukaryota</taxon>
        <taxon>Metazoa</taxon>
        <taxon>Spiralia</taxon>
        <taxon>Lophotrochozoa</taxon>
        <taxon>Mollusca</taxon>
        <taxon>Bivalvia</taxon>
        <taxon>Autobranchia</taxon>
        <taxon>Pteriomorphia</taxon>
        <taxon>Pectinida</taxon>
        <taxon>Pectinoidea</taxon>
        <taxon>Pectinidae</taxon>
        <taxon>Mizuhopecten</taxon>
    </lineage>
</organism>
<dbReference type="Pfam" id="PF24783">
    <property type="entry name" value="FANCA_arcN"/>
    <property type="match status" value="1"/>
</dbReference>
<feature type="domain" description="Fanconi anaemia group A protein arcN subdomain" evidence="3">
    <location>
        <begin position="656"/>
        <end position="893"/>
    </location>
</feature>
<accession>A0A210QMC6</accession>
<dbReference type="InterPro" id="IPR055386">
    <property type="entry name" value="FANCA_helical"/>
</dbReference>
<feature type="domain" description="Fanconi anaemia group A protein N-terminal" evidence="1">
    <location>
        <begin position="207"/>
        <end position="531"/>
    </location>
</feature>
<dbReference type="STRING" id="6573.A0A210QMC6"/>
<evidence type="ECO:0000259" key="1">
    <source>
        <dbReference type="Pfam" id="PF15865"/>
    </source>
</evidence>
<comment type="caution">
    <text evidence="4">The sequence shown here is derived from an EMBL/GenBank/DDBJ whole genome shotgun (WGS) entry which is preliminary data.</text>
</comment>
<dbReference type="PANTHER" id="PTHR12047">
    <property type="entry name" value="FANCONI ANEMIA GROUP A PROTEIN"/>
    <property type="match status" value="1"/>
</dbReference>
<evidence type="ECO:0000313" key="4">
    <source>
        <dbReference type="EMBL" id="OWF49887.1"/>
    </source>
</evidence>
<dbReference type="InterPro" id="IPR003516">
    <property type="entry name" value="FANCA"/>
</dbReference>
<dbReference type="Pfam" id="PF24781">
    <property type="entry name" value="FANCA_helical"/>
    <property type="match status" value="1"/>
</dbReference>
<keyword evidence="5" id="KW-1185">Reference proteome</keyword>
<dbReference type="EMBL" id="NEDP02002904">
    <property type="protein sequence ID" value="OWF49887.1"/>
    <property type="molecule type" value="Genomic_DNA"/>
</dbReference>
<dbReference type="PANTHER" id="PTHR12047:SF2">
    <property type="entry name" value="FANCONI ANEMIA GROUP A PROTEIN"/>
    <property type="match status" value="1"/>
</dbReference>
<evidence type="ECO:0000259" key="3">
    <source>
        <dbReference type="Pfam" id="PF24783"/>
    </source>
</evidence>
<dbReference type="GO" id="GO:0043240">
    <property type="term" value="C:Fanconi anaemia nuclear complex"/>
    <property type="evidence" value="ECO:0007669"/>
    <property type="project" value="InterPro"/>
</dbReference>
<name>A0A210QMC6_MIZYE</name>
<dbReference type="InterPro" id="IPR055387">
    <property type="entry name" value="FANCA_arcN"/>
</dbReference>
<feature type="domain" description="Fanconi anaemia group A protein helical" evidence="2">
    <location>
        <begin position="550"/>
        <end position="630"/>
    </location>
</feature>
<sequence length="1411" mass="159371">MALMCTAPDLKQTLKICILSSLYKVNQLSAIVCSVITKNFEAIWTVSTAENEGGHFDKCKADRRRNNIGYIMDLNDCCKRRRVVVDLSEGSKTMLKEAVLQLVTYHQDPDKVFNETTSMLHRETTQDSAAILCSSLQGLAPCSLTTSDFRATEACANKLLDIVRRSRATKTLCSTMQDEVTAVVMLTKHLMENQNLQTLRFYNLLCKESCLPLEVIWSLHEAGVMNVEAYLSFKQDEKSFVEVVVQQIFDRLEVKQHDKFSLESLINHISQLAFPGKTDPEKLPLKKFANVILDSVILKLVDTMTADSKPVRLPVASVQQGHNSDGMRKQYGHVINLILTHRPTTARSAFSVQTDLTYPRSPPLLVTMFKQLLLVFDVEEVVEILRQIQDRPINWPHLLTLVSTFIVCLPTATNCLFEFVYTLLRTGLERSDMDQVTVAFLLARQGCLEGTHVAMSYQEWFQRMFGDGSRSLTNTRKAFTVLMRFLTELVPFEWTAHLKVHILRPPFVPPKCRELLTDYIMLAKTRLADLKDPIDLTGDREDGDKRKILEQTERDVQLALSTFEGTNKIPSSVMEASIFRKPYFIGRFVPALLKPRPLPDVRDGRMKFIDTLKRVEKIPTNLYTVYVTACRQEAAKLLQGVFPEDEEDDITDMTMDPLEQLEHRLGQLIDTLTLGPASQCYNLKEPELMSIIREKMSVTLDEESNQSPQRTVVTVNAHSPQLSLIHVKVVDLLLNVICKVTSHSLQTDQPDLTWASNLVSVIGEFPSLHKALYTRVWKIVNETGSKLEEHHIQGIAMTMCQMCVHGDRFGEACIQVCGGVSLTDTLSRLVWSRGSIRSAQCMQFMLRLTTAYLQCVFSCLDGTQLASLKDSVIPRPLVTLFVFLCCRLLPQIRNHQNPRGSGEFRLTHLIYRSKKFTECCQHIQLTFKEWVTMEMTVCPDLDLLSFHERREYHCWCMYQKFSCSVPRTEGQKLNTGCLDVREACSVLMEALLTESFRHTSKSTVSCGQCHHDNRTGADHGGRADFVHLLQEIVTKLPSTGSEEDCGSPWLLQQLLKALQQHGSDSLGTEAILHHFIRLAMCLPAHLFYCDNVHKLTDSGLSITSCDVINTNLKHGLCHGSHFPLSVTQYLVQGMADCARYTDVSKVLMEAPILSISTLVHVQHVASVMEGMQTDHQQDISFLLTVQWLEEYLSGQREPPHNEATPWMVAAAAVSLALTSEEVPQDLLTDISCAGDKSSNDTLAVYCHLVLAELTTAHMCNSDTKKQCLQESCWHVLQLCPSVLTTIVHPTEDHLIYTSAVAQRTEHLTLLRLLCELETFHVLNISHGLDCVVTLFGSVVRMFDQGQTLDGPGCETSEIFSIQEILDLAEFVKQCIKLSTIEQLNDIECKDNIKMCGADIYMSFKQQMSMMR</sequence>
<dbReference type="GO" id="GO:0036297">
    <property type="term" value="P:interstrand cross-link repair"/>
    <property type="evidence" value="ECO:0007669"/>
    <property type="project" value="InterPro"/>
</dbReference>
<reference evidence="4 5" key="1">
    <citation type="journal article" date="2017" name="Nat. Ecol. Evol.">
        <title>Scallop genome provides insights into evolution of bilaterian karyotype and development.</title>
        <authorList>
            <person name="Wang S."/>
            <person name="Zhang J."/>
            <person name="Jiao W."/>
            <person name="Li J."/>
            <person name="Xun X."/>
            <person name="Sun Y."/>
            <person name="Guo X."/>
            <person name="Huan P."/>
            <person name="Dong B."/>
            <person name="Zhang L."/>
            <person name="Hu X."/>
            <person name="Sun X."/>
            <person name="Wang J."/>
            <person name="Zhao C."/>
            <person name="Wang Y."/>
            <person name="Wang D."/>
            <person name="Huang X."/>
            <person name="Wang R."/>
            <person name="Lv J."/>
            <person name="Li Y."/>
            <person name="Zhang Z."/>
            <person name="Liu B."/>
            <person name="Lu W."/>
            <person name="Hui Y."/>
            <person name="Liang J."/>
            <person name="Zhou Z."/>
            <person name="Hou R."/>
            <person name="Li X."/>
            <person name="Liu Y."/>
            <person name="Li H."/>
            <person name="Ning X."/>
            <person name="Lin Y."/>
            <person name="Zhao L."/>
            <person name="Xing Q."/>
            <person name="Dou J."/>
            <person name="Li Y."/>
            <person name="Mao J."/>
            <person name="Guo H."/>
            <person name="Dou H."/>
            <person name="Li T."/>
            <person name="Mu C."/>
            <person name="Jiang W."/>
            <person name="Fu Q."/>
            <person name="Fu X."/>
            <person name="Miao Y."/>
            <person name="Liu J."/>
            <person name="Yu Q."/>
            <person name="Li R."/>
            <person name="Liao H."/>
            <person name="Li X."/>
            <person name="Kong Y."/>
            <person name="Jiang Z."/>
            <person name="Chourrout D."/>
            <person name="Li R."/>
            <person name="Bao Z."/>
        </authorList>
    </citation>
    <scope>NUCLEOTIDE SEQUENCE [LARGE SCALE GENOMIC DNA]</scope>
    <source>
        <strain evidence="4 5">PY_sf001</strain>
    </source>
</reference>
<evidence type="ECO:0000259" key="2">
    <source>
        <dbReference type="Pfam" id="PF24781"/>
    </source>
</evidence>